<organism evidence="3 4">
    <name type="scientific">Amycolatopsis marina</name>
    <dbReference type="NCBI Taxonomy" id="490629"/>
    <lineage>
        <taxon>Bacteria</taxon>
        <taxon>Bacillati</taxon>
        <taxon>Actinomycetota</taxon>
        <taxon>Actinomycetes</taxon>
        <taxon>Pseudonocardiales</taxon>
        <taxon>Pseudonocardiaceae</taxon>
        <taxon>Amycolatopsis</taxon>
    </lineage>
</organism>
<evidence type="ECO:0008006" key="5">
    <source>
        <dbReference type="Google" id="ProtNLM"/>
    </source>
</evidence>
<feature type="region of interest" description="Disordered" evidence="1">
    <location>
        <begin position="76"/>
        <end position="154"/>
    </location>
</feature>
<gene>
    <name evidence="3" type="ORF">SAMN05216266_112171</name>
</gene>
<keyword evidence="2" id="KW-0472">Membrane</keyword>
<sequence length="154" mass="17054">MHFGSTVFRRLAIAGVCVLSLVLCCGLAWWQWERFSSAGGTYQNLGYVLQWPLFGLFPAFMFWRIRVLSRRAAEEQAASENGADGADDADGAVGERVRTSGRREWGHSPPPADAVPAQSAAGRRGPADDGEPDDELAAYNRYLAELHRRDQQDR</sequence>
<accession>A0A1I1B894</accession>
<protein>
    <recommendedName>
        <fullName evidence="5">DNA-binding transcriptional regulator of glucitol operon</fullName>
    </recommendedName>
</protein>
<evidence type="ECO:0000313" key="3">
    <source>
        <dbReference type="EMBL" id="SFB46287.1"/>
    </source>
</evidence>
<dbReference type="STRING" id="490629.SAMN05216266_112171"/>
<keyword evidence="2" id="KW-1133">Transmembrane helix</keyword>
<reference evidence="4" key="1">
    <citation type="submission" date="2016-10" db="EMBL/GenBank/DDBJ databases">
        <authorList>
            <person name="Varghese N."/>
            <person name="Submissions S."/>
        </authorList>
    </citation>
    <scope>NUCLEOTIDE SEQUENCE [LARGE SCALE GENOMIC DNA]</scope>
    <source>
        <strain evidence="4">CGMCC 4.3568</strain>
    </source>
</reference>
<keyword evidence="2" id="KW-0812">Transmembrane</keyword>
<name>A0A1I1B894_9PSEU</name>
<dbReference type="Proteomes" id="UP000243799">
    <property type="component" value="Unassembled WGS sequence"/>
</dbReference>
<evidence type="ECO:0000313" key="4">
    <source>
        <dbReference type="Proteomes" id="UP000243799"/>
    </source>
</evidence>
<dbReference type="OrthoDB" id="5187941at2"/>
<feature type="compositionally biased region" description="Basic and acidic residues" evidence="1">
    <location>
        <begin position="93"/>
        <end position="106"/>
    </location>
</feature>
<dbReference type="AlphaFoldDB" id="A0A1I1B894"/>
<feature type="transmembrane region" description="Helical" evidence="2">
    <location>
        <begin position="44"/>
        <end position="63"/>
    </location>
</feature>
<dbReference type="RefSeq" id="WP_091674848.1">
    <property type="nucleotide sequence ID" value="NZ_FOKG01000012.1"/>
</dbReference>
<feature type="compositionally biased region" description="Basic and acidic residues" evidence="1">
    <location>
        <begin position="144"/>
        <end position="154"/>
    </location>
</feature>
<evidence type="ECO:0000256" key="2">
    <source>
        <dbReference type="SAM" id="Phobius"/>
    </source>
</evidence>
<dbReference type="EMBL" id="FOKG01000012">
    <property type="protein sequence ID" value="SFB46287.1"/>
    <property type="molecule type" value="Genomic_DNA"/>
</dbReference>
<keyword evidence="4" id="KW-1185">Reference proteome</keyword>
<evidence type="ECO:0000256" key="1">
    <source>
        <dbReference type="SAM" id="MobiDB-lite"/>
    </source>
</evidence>
<proteinExistence type="predicted"/>
<feature type="transmembrane region" description="Helical" evidence="2">
    <location>
        <begin position="12"/>
        <end position="32"/>
    </location>
</feature>